<dbReference type="SUPFAM" id="SSF49503">
    <property type="entry name" value="Cupredoxins"/>
    <property type="match status" value="1"/>
</dbReference>
<comment type="caution">
    <text evidence="1">The sequence shown here is derived from an EMBL/GenBank/DDBJ whole genome shotgun (WGS) entry which is preliminary data.</text>
</comment>
<accession>A0A1A5YP25</accession>
<keyword evidence="2" id="KW-1185">Reference proteome</keyword>
<dbReference type="AlphaFoldDB" id="A0A1A5YP25"/>
<sequence length="129" mass="14308">MHKWIMFTVFIAASLLGVFLLTFKLPEKPVDEAALMPDGVTLMKVVASNDFTFNQDVFTAKVGDKVIMRLENKSGVHGLKIDELQVSLDNNNKETELEFTEPGEYIIYCSIACGPGHQTMQAKLIVEAA</sequence>
<reference evidence="1 2" key="1">
    <citation type="submission" date="2016-05" db="EMBL/GenBank/DDBJ databases">
        <title>Paenibacillus oryzae. sp. nov., isolated from the rice root.</title>
        <authorList>
            <person name="Zhang J."/>
            <person name="Zhang X."/>
        </authorList>
    </citation>
    <scope>NUCLEOTIDE SEQUENCE [LARGE SCALE GENOMIC DNA]</scope>
    <source>
        <strain evidence="1 2">1DrF-4</strain>
    </source>
</reference>
<organism evidence="1 2">
    <name type="scientific">Paenibacillus oryzae</name>
    <dbReference type="NCBI Taxonomy" id="1844972"/>
    <lineage>
        <taxon>Bacteria</taxon>
        <taxon>Bacillati</taxon>
        <taxon>Bacillota</taxon>
        <taxon>Bacilli</taxon>
        <taxon>Bacillales</taxon>
        <taxon>Paenibacillaceae</taxon>
        <taxon>Paenibacillus</taxon>
    </lineage>
</organism>
<dbReference type="Proteomes" id="UP000092024">
    <property type="component" value="Unassembled WGS sequence"/>
</dbReference>
<gene>
    <name evidence="1" type="ORF">A7K91_19350</name>
</gene>
<dbReference type="STRING" id="1844972.A7K91_19350"/>
<dbReference type="OrthoDB" id="279535at2"/>
<evidence type="ECO:0000313" key="2">
    <source>
        <dbReference type="Proteomes" id="UP000092024"/>
    </source>
</evidence>
<protein>
    <submittedName>
        <fullName evidence="1">Cytochrome C oxidase subunit II</fullName>
    </submittedName>
</protein>
<evidence type="ECO:0000313" key="1">
    <source>
        <dbReference type="EMBL" id="OBR67371.1"/>
    </source>
</evidence>
<dbReference type="InterPro" id="IPR008972">
    <property type="entry name" value="Cupredoxin"/>
</dbReference>
<dbReference type="RefSeq" id="WP_068680733.1">
    <property type="nucleotide sequence ID" value="NZ_LYPA01000038.1"/>
</dbReference>
<dbReference type="Gene3D" id="2.60.40.420">
    <property type="entry name" value="Cupredoxins - blue copper proteins"/>
    <property type="match status" value="1"/>
</dbReference>
<dbReference type="EMBL" id="LYPA01000038">
    <property type="protein sequence ID" value="OBR67371.1"/>
    <property type="molecule type" value="Genomic_DNA"/>
</dbReference>
<proteinExistence type="predicted"/>
<name>A0A1A5YP25_9BACL</name>